<dbReference type="InterPro" id="IPR011701">
    <property type="entry name" value="MFS"/>
</dbReference>
<dbReference type="PANTHER" id="PTHR23505:SF79">
    <property type="entry name" value="PROTEIN SPINSTER"/>
    <property type="match status" value="1"/>
</dbReference>
<feature type="transmembrane region" description="Helical" evidence="6">
    <location>
        <begin position="168"/>
        <end position="188"/>
    </location>
</feature>
<accession>A0A3D8HB63</accession>
<feature type="transmembrane region" description="Helical" evidence="6">
    <location>
        <begin position="352"/>
        <end position="374"/>
    </location>
</feature>
<dbReference type="AlphaFoldDB" id="A0A3D8HB63"/>
<feature type="transmembrane region" description="Helical" evidence="6">
    <location>
        <begin position="144"/>
        <end position="162"/>
    </location>
</feature>
<sequence length="410" mass="45797">MKININTSYYKWEVLFLLWIAYFLNQADRQVFNVVLPLIREELMLSDFQIGAISTAFNLVFALCVPFAGYVGDKLSRKWIIIFSIALWSVATMFTGLANGVLMLIFFRSVATGMGEALFGPANYVLLSDYHVETRAFAMSIHQTAYYIGIVISGFLAGYIGQHYGWHNAFYIFGGFGVIHTVVLICRLKDKPMEQKERIVEARDTIPFLDSMKILFKVPTALCLTLGFSALIFGLTGYLTWMPTYLYEQFDMDLADAGFHSMFYTHLFAFIGIILAGRYSDRLAVKNPANRLLMQAIGLLVATPFIVLMGLSSLLPVVYVGFAGFGFARAFFDANTYSVLYDVIPEKYHSSASGVMQMTGFAVGAFAPMILGLLKPVLGLSFGIASLAIVWFVAGILLLIAYKRYFKINT</sequence>
<keyword evidence="11" id="KW-1185">Reference proteome</keyword>
<evidence type="ECO:0000256" key="3">
    <source>
        <dbReference type="ARBA" id="ARBA00022692"/>
    </source>
</evidence>
<evidence type="ECO:0000256" key="2">
    <source>
        <dbReference type="ARBA" id="ARBA00022448"/>
    </source>
</evidence>
<comment type="subcellular location">
    <subcellularLocation>
        <location evidence="1">Membrane</location>
        <topology evidence="1">Multi-pass membrane protein</topology>
    </subcellularLocation>
</comment>
<dbReference type="SUPFAM" id="SSF103473">
    <property type="entry name" value="MFS general substrate transporter"/>
    <property type="match status" value="1"/>
</dbReference>
<evidence type="ECO:0000313" key="8">
    <source>
        <dbReference type="EMBL" id="MBC8603121.1"/>
    </source>
</evidence>
<proteinExistence type="predicted"/>
<keyword evidence="2" id="KW-0813">Transport</keyword>
<gene>
    <name evidence="9" type="ORF">DWU89_15885</name>
    <name evidence="8" type="ORF">H8784_15515</name>
</gene>
<evidence type="ECO:0000256" key="6">
    <source>
        <dbReference type="SAM" id="Phobius"/>
    </source>
</evidence>
<dbReference type="EMBL" id="QREV01000046">
    <property type="protein sequence ID" value="RDU48178.1"/>
    <property type="molecule type" value="Genomic_DNA"/>
</dbReference>
<feature type="transmembrane region" description="Helical" evidence="6">
    <location>
        <begin position="317"/>
        <end position="340"/>
    </location>
</feature>
<dbReference type="Pfam" id="PF07690">
    <property type="entry name" value="MFS_1"/>
    <property type="match status" value="1"/>
</dbReference>
<feature type="transmembrane region" description="Helical" evidence="6">
    <location>
        <begin position="292"/>
        <end position="311"/>
    </location>
</feature>
<protein>
    <submittedName>
        <fullName evidence="9">MFS transporter</fullName>
    </submittedName>
</protein>
<dbReference type="PROSITE" id="PS50850">
    <property type="entry name" value="MFS"/>
    <property type="match status" value="1"/>
</dbReference>
<feature type="transmembrane region" description="Helical" evidence="6">
    <location>
        <begin position="53"/>
        <end position="72"/>
    </location>
</feature>
<evidence type="ECO:0000256" key="4">
    <source>
        <dbReference type="ARBA" id="ARBA00022989"/>
    </source>
</evidence>
<feature type="transmembrane region" description="Helical" evidence="6">
    <location>
        <begin position="113"/>
        <end position="132"/>
    </location>
</feature>
<dbReference type="RefSeq" id="WP_115500609.1">
    <property type="nucleotide sequence ID" value="NZ_JACRTI010000046.1"/>
</dbReference>
<feature type="transmembrane region" description="Helical" evidence="6">
    <location>
        <begin position="261"/>
        <end position="280"/>
    </location>
</feature>
<keyword evidence="3 6" id="KW-0812">Transmembrane</keyword>
<evidence type="ECO:0000256" key="1">
    <source>
        <dbReference type="ARBA" id="ARBA00004141"/>
    </source>
</evidence>
<evidence type="ECO:0000313" key="10">
    <source>
        <dbReference type="Proteomes" id="UP000256321"/>
    </source>
</evidence>
<feature type="transmembrane region" description="Helical" evidence="6">
    <location>
        <begin position="79"/>
        <end position="107"/>
    </location>
</feature>
<evidence type="ECO:0000259" key="7">
    <source>
        <dbReference type="PROSITE" id="PS50850"/>
    </source>
</evidence>
<dbReference type="InterPro" id="IPR020846">
    <property type="entry name" value="MFS_dom"/>
</dbReference>
<dbReference type="Proteomes" id="UP000256321">
    <property type="component" value="Unassembled WGS sequence"/>
</dbReference>
<evidence type="ECO:0000313" key="11">
    <source>
        <dbReference type="Proteomes" id="UP000629596"/>
    </source>
</evidence>
<reference evidence="9 10" key="1">
    <citation type="submission" date="2018-07" db="EMBL/GenBank/DDBJ databases">
        <title>Parabacteroides acidifaciens nov. sp., isolated from human feces.</title>
        <authorList>
            <person name="Wang Y.J."/>
        </authorList>
    </citation>
    <scope>NUCLEOTIDE SEQUENCE [LARGE SCALE GENOMIC DNA]</scope>
    <source>
        <strain evidence="9 10">426-9</strain>
    </source>
</reference>
<keyword evidence="5 6" id="KW-0472">Membrane</keyword>
<evidence type="ECO:0000313" key="9">
    <source>
        <dbReference type="EMBL" id="RDU48178.1"/>
    </source>
</evidence>
<dbReference type="GO" id="GO:0016020">
    <property type="term" value="C:membrane"/>
    <property type="evidence" value="ECO:0007669"/>
    <property type="project" value="UniProtKB-SubCell"/>
</dbReference>
<dbReference type="GO" id="GO:0022857">
    <property type="term" value="F:transmembrane transporter activity"/>
    <property type="evidence" value="ECO:0007669"/>
    <property type="project" value="InterPro"/>
</dbReference>
<organism evidence="9 10">
    <name type="scientific">Parabacteroides acidifaciens</name>
    <dbReference type="NCBI Taxonomy" id="2290935"/>
    <lineage>
        <taxon>Bacteria</taxon>
        <taxon>Pseudomonadati</taxon>
        <taxon>Bacteroidota</taxon>
        <taxon>Bacteroidia</taxon>
        <taxon>Bacteroidales</taxon>
        <taxon>Tannerellaceae</taxon>
        <taxon>Parabacteroides</taxon>
    </lineage>
</organism>
<comment type="caution">
    <text evidence="9">The sequence shown here is derived from an EMBL/GenBank/DDBJ whole genome shotgun (WGS) entry which is preliminary data.</text>
</comment>
<reference evidence="8 11" key="2">
    <citation type="submission" date="2020-08" db="EMBL/GenBank/DDBJ databases">
        <title>Genome public.</title>
        <authorList>
            <person name="Liu C."/>
            <person name="Sun Q."/>
        </authorList>
    </citation>
    <scope>NUCLEOTIDE SEQUENCE [LARGE SCALE GENOMIC DNA]</scope>
    <source>
        <strain evidence="8 11">426_9</strain>
    </source>
</reference>
<feature type="domain" description="Major facilitator superfamily (MFS) profile" evidence="7">
    <location>
        <begin position="14"/>
        <end position="410"/>
    </location>
</feature>
<dbReference type="Proteomes" id="UP000629596">
    <property type="component" value="Unassembled WGS sequence"/>
</dbReference>
<feature type="transmembrane region" description="Helical" evidence="6">
    <location>
        <begin position="221"/>
        <end position="241"/>
    </location>
</feature>
<feature type="transmembrane region" description="Helical" evidence="6">
    <location>
        <begin position="380"/>
        <end position="402"/>
    </location>
</feature>
<dbReference type="InterPro" id="IPR044770">
    <property type="entry name" value="MFS_spinster-like"/>
</dbReference>
<dbReference type="InterPro" id="IPR036259">
    <property type="entry name" value="MFS_trans_sf"/>
</dbReference>
<dbReference type="EMBL" id="JACRTI010000046">
    <property type="protein sequence ID" value="MBC8603121.1"/>
    <property type="molecule type" value="Genomic_DNA"/>
</dbReference>
<evidence type="ECO:0000256" key="5">
    <source>
        <dbReference type="ARBA" id="ARBA00023136"/>
    </source>
</evidence>
<name>A0A3D8HB63_9BACT</name>
<dbReference type="Gene3D" id="1.20.1250.20">
    <property type="entry name" value="MFS general substrate transporter like domains"/>
    <property type="match status" value="1"/>
</dbReference>
<dbReference type="PANTHER" id="PTHR23505">
    <property type="entry name" value="SPINSTER"/>
    <property type="match status" value="1"/>
</dbReference>
<keyword evidence="4 6" id="KW-1133">Transmembrane helix</keyword>